<reference evidence="1 2" key="1">
    <citation type="submission" date="2017-08" db="EMBL/GenBank/DDBJ databases">
        <title>Aeromonas veronii bv sobria strain NS22 whole genome sequencing.</title>
        <authorList>
            <person name="Katharios P."/>
            <person name="Ha V.Q."/>
            <person name="Smyrli M."/>
        </authorList>
    </citation>
    <scope>NUCLEOTIDE SEQUENCE [LARGE SCALE GENOMIC DNA]</scope>
    <source>
        <strain evidence="1 2">NS22</strain>
    </source>
</reference>
<sequence length="107" mass="12411">MTNNMTTVQSHRPKFLETVRLIRRQQDILEQRGDPISLSVFDKLESIMNGQRGIKFTAQEKGRQEMAFVVAKHQLKAEDAAANWERFESSTHVTRIYSNETQEEATE</sequence>
<evidence type="ECO:0000313" key="2">
    <source>
        <dbReference type="Proteomes" id="UP000323129"/>
    </source>
</evidence>
<organism evidence="1 2">
    <name type="scientific">Aeromonas veronii</name>
    <dbReference type="NCBI Taxonomy" id="654"/>
    <lineage>
        <taxon>Bacteria</taxon>
        <taxon>Pseudomonadati</taxon>
        <taxon>Pseudomonadota</taxon>
        <taxon>Gammaproteobacteria</taxon>
        <taxon>Aeromonadales</taxon>
        <taxon>Aeromonadaceae</taxon>
        <taxon>Aeromonas</taxon>
    </lineage>
</organism>
<dbReference type="RefSeq" id="WP_115545204.1">
    <property type="nucleotide sequence ID" value="NZ_NMUR01000108.1"/>
</dbReference>
<evidence type="ECO:0000313" key="1">
    <source>
        <dbReference type="EMBL" id="TYD40034.1"/>
    </source>
</evidence>
<proteinExistence type="predicted"/>
<keyword evidence="2" id="KW-1185">Reference proteome</keyword>
<comment type="caution">
    <text evidence="1">The sequence shown here is derived from an EMBL/GenBank/DDBJ whole genome shotgun (WGS) entry which is preliminary data.</text>
</comment>
<name>A0ABY3MFR9_AERVE</name>
<dbReference type="EMBL" id="NQMC01000123">
    <property type="protein sequence ID" value="TYD40034.1"/>
    <property type="molecule type" value="Genomic_DNA"/>
</dbReference>
<dbReference type="Proteomes" id="UP000323129">
    <property type="component" value="Unassembled WGS sequence"/>
</dbReference>
<gene>
    <name evidence="1" type="ORF">CJF24_21470</name>
</gene>
<protein>
    <submittedName>
        <fullName evidence="1">Uncharacterized protein</fullName>
    </submittedName>
</protein>
<accession>A0ABY3MFR9</accession>